<evidence type="ECO:0000313" key="1">
    <source>
        <dbReference type="EMBL" id="KAA6308080.1"/>
    </source>
</evidence>
<accession>A0A5J4PGS4</accession>
<dbReference type="EMBL" id="SNRY01008719">
    <property type="protein sequence ID" value="KAA6308080.1"/>
    <property type="molecule type" value="Genomic_DNA"/>
</dbReference>
<proteinExistence type="predicted"/>
<organism evidence="1">
    <name type="scientific">termite gut metagenome</name>
    <dbReference type="NCBI Taxonomy" id="433724"/>
    <lineage>
        <taxon>unclassified sequences</taxon>
        <taxon>metagenomes</taxon>
        <taxon>organismal metagenomes</taxon>
    </lineage>
</organism>
<protein>
    <submittedName>
        <fullName evidence="1">Uncharacterized protein</fullName>
    </submittedName>
</protein>
<name>A0A5J4PGS4_9ZZZZ</name>
<sequence>MKYFKVFPHMNPEELLSVLHSQKEIRAFKDWQIIYSVAVHAGKTASELSVLLGVSKSRIYHPNIHPIFDICKDILRYFL</sequence>
<gene>
    <name evidence="1" type="ORF">EZS27_040244</name>
</gene>
<comment type="caution">
    <text evidence="1">The sequence shown here is derived from an EMBL/GenBank/DDBJ whole genome shotgun (WGS) entry which is preliminary data.</text>
</comment>
<dbReference type="AlphaFoldDB" id="A0A5J4PGS4"/>
<reference evidence="1" key="1">
    <citation type="submission" date="2019-03" db="EMBL/GenBank/DDBJ databases">
        <title>Single cell metagenomics reveals metabolic interactions within the superorganism composed of flagellate Streblomastix strix and complex community of Bacteroidetes bacteria on its surface.</title>
        <authorList>
            <person name="Treitli S.C."/>
            <person name="Kolisko M."/>
            <person name="Husnik F."/>
            <person name="Keeling P."/>
            <person name="Hampl V."/>
        </authorList>
    </citation>
    <scope>NUCLEOTIDE SEQUENCE</scope>
    <source>
        <strain evidence="1">STM</strain>
    </source>
</reference>